<feature type="region of interest" description="Disordered" evidence="6">
    <location>
        <begin position="280"/>
        <end position="385"/>
    </location>
</feature>
<dbReference type="InterPro" id="IPR049326">
    <property type="entry name" value="Rhodopsin_dom_fungi"/>
</dbReference>
<dbReference type="EMBL" id="JAGIXG020000011">
    <property type="protein sequence ID" value="KAI6782743.1"/>
    <property type="molecule type" value="Genomic_DNA"/>
</dbReference>
<sequence>MGVPNRGPELQAVCYVLVVAAFVTTVLRCYTRVFLVKSFGFDDWCMVFALVTFVLFVTCALNGVEHGTGRHRADLTAEDFQTAMKYWWFCYLWYCLTMIASKISIGYFLLRITIRRTDVWIIYGVMVITVLTGIVFFFATMFQCTPISYFWNRDQSGSCLSMDVIIALTYLYSACSVICDFTFAILPMVIIWTLNINRRSKMALVPIMTMACVASAAVVVRFPYVMKFKDPDFLWATVDIAIWSCTEQGLAITAGSLATLRPLVRNVGYCFGLSTPGPTELRDSSGRLQEGTIGGHTSRKSKGVREDPFSLTAIDREDSNNNNNSSDENSARGVLDSHHQDGRVAPWEAQGRSHHGSEEELAHADWRHKNIVQVQSVTVSSNRSP</sequence>
<accession>A0A9P9Y355</accession>
<feature type="transmembrane region" description="Helical" evidence="7">
    <location>
        <begin position="12"/>
        <end position="31"/>
    </location>
</feature>
<protein>
    <recommendedName>
        <fullName evidence="8">Rhodopsin domain-containing protein</fullName>
    </recommendedName>
</protein>
<dbReference type="Pfam" id="PF20684">
    <property type="entry name" value="Fung_rhodopsin"/>
    <property type="match status" value="1"/>
</dbReference>
<evidence type="ECO:0000256" key="7">
    <source>
        <dbReference type="SAM" id="Phobius"/>
    </source>
</evidence>
<evidence type="ECO:0000256" key="4">
    <source>
        <dbReference type="ARBA" id="ARBA00023136"/>
    </source>
</evidence>
<feature type="transmembrane region" description="Helical" evidence="7">
    <location>
        <begin position="43"/>
        <end position="64"/>
    </location>
</feature>
<gene>
    <name evidence="9" type="ORF">J7T54_000886</name>
</gene>
<feature type="compositionally biased region" description="Polar residues" evidence="6">
    <location>
        <begin position="372"/>
        <end position="385"/>
    </location>
</feature>
<evidence type="ECO:0000256" key="3">
    <source>
        <dbReference type="ARBA" id="ARBA00022989"/>
    </source>
</evidence>
<feature type="compositionally biased region" description="Basic and acidic residues" evidence="6">
    <location>
        <begin position="355"/>
        <end position="368"/>
    </location>
</feature>
<dbReference type="RefSeq" id="XP_051363599.1">
    <property type="nucleotide sequence ID" value="XM_051504921.1"/>
</dbReference>
<evidence type="ECO:0000256" key="2">
    <source>
        <dbReference type="ARBA" id="ARBA00022692"/>
    </source>
</evidence>
<evidence type="ECO:0000313" key="9">
    <source>
        <dbReference type="EMBL" id="KAI6782743.1"/>
    </source>
</evidence>
<evidence type="ECO:0000259" key="8">
    <source>
        <dbReference type="Pfam" id="PF20684"/>
    </source>
</evidence>
<dbReference type="PANTHER" id="PTHR33048:SF96">
    <property type="entry name" value="INTEGRAL MEMBRANE PROTEIN"/>
    <property type="match status" value="1"/>
</dbReference>
<comment type="subcellular location">
    <subcellularLocation>
        <location evidence="1">Membrane</location>
        <topology evidence="1">Multi-pass membrane protein</topology>
    </subcellularLocation>
</comment>
<feature type="transmembrane region" description="Helical" evidence="7">
    <location>
        <begin position="170"/>
        <end position="192"/>
    </location>
</feature>
<keyword evidence="2 7" id="KW-0812">Transmembrane</keyword>
<dbReference type="AlphaFoldDB" id="A0A9P9Y355"/>
<dbReference type="GO" id="GO:0016020">
    <property type="term" value="C:membrane"/>
    <property type="evidence" value="ECO:0007669"/>
    <property type="project" value="UniProtKB-SubCell"/>
</dbReference>
<evidence type="ECO:0000256" key="5">
    <source>
        <dbReference type="ARBA" id="ARBA00038359"/>
    </source>
</evidence>
<feature type="transmembrane region" description="Helical" evidence="7">
    <location>
        <begin position="122"/>
        <end position="150"/>
    </location>
</feature>
<evidence type="ECO:0000256" key="1">
    <source>
        <dbReference type="ARBA" id="ARBA00004141"/>
    </source>
</evidence>
<dbReference type="InterPro" id="IPR052337">
    <property type="entry name" value="SAT4-like"/>
</dbReference>
<comment type="similarity">
    <text evidence="5">Belongs to the SAT4 family.</text>
</comment>
<proteinExistence type="inferred from homology"/>
<evidence type="ECO:0000256" key="6">
    <source>
        <dbReference type="SAM" id="MobiDB-lite"/>
    </source>
</evidence>
<feature type="transmembrane region" description="Helical" evidence="7">
    <location>
        <begin position="204"/>
        <end position="224"/>
    </location>
</feature>
<keyword evidence="4 7" id="KW-0472">Membrane</keyword>
<reference evidence="9" key="1">
    <citation type="journal article" date="2021" name="J Fungi (Basel)">
        <title>Genomic and Metabolomic Analyses of the Marine Fungus Emericellopsis cladophorae: Insights into Saltwater Adaptability Mechanisms and Its Biosynthetic Potential.</title>
        <authorList>
            <person name="Goncalves M.F.M."/>
            <person name="Hilario S."/>
            <person name="Van de Peer Y."/>
            <person name="Esteves A.C."/>
            <person name="Alves A."/>
        </authorList>
    </citation>
    <scope>NUCLEOTIDE SEQUENCE</scope>
    <source>
        <strain evidence="9">MUM 19.33</strain>
    </source>
</reference>
<dbReference type="PANTHER" id="PTHR33048">
    <property type="entry name" value="PTH11-LIKE INTEGRAL MEMBRANE PROTEIN (AFU_ORTHOLOGUE AFUA_5G11245)"/>
    <property type="match status" value="1"/>
</dbReference>
<dbReference type="Proteomes" id="UP001055219">
    <property type="component" value="Unassembled WGS sequence"/>
</dbReference>
<keyword evidence="10" id="KW-1185">Reference proteome</keyword>
<dbReference type="GeneID" id="75827405"/>
<name>A0A9P9Y355_9HYPO</name>
<reference evidence="9" key="2">
    <citation type="submission" date="2022-07" db="EMBL/GenBank/DDBJ databases">
        <authorList>
            <person name="Goncalves M.F.M."/>
            <person name="Hilario S."/>
            <person name="Van De Peer Y."/>
            <person name="Esteves A.C."/>
            <person name="Alves A."/>
        </authorList>
    </citation>
    <scope>NUCLEOTIDE SEQUENCE</scope>
    <source>
        <strain evidence="9">MUM 19.33</strain>
    </source>
</reference>
<dbReference type="OrthoDB" id="3936451at2759"/>
<feature type="domain" description="Rhodopsin" evidence="8">
    <location>
        <begin position="27"/>
        <end position="265"/>
    </location>
</feature>
<comment type="caution">
    <text evidence="9">The sequence shown here is derived from an EMBL/GenBank/DDBJ whole genome shotgun (WGS) entry which is preliminary data.</text>
</comment>
<feature type="compositionally biased region" description="Basic and acidic residues" evidence="6">
    <location>
        <begin position="303"/>
        <end position="319"/>
    </location>
</feature>
<organism evidence="9 10">
    <name type="scientific">Emericellopsis cladophorae</name>
    <dbReference type="NCBI Taxonomy" id="2686198"/>
    <lineage>
        <taxon>Eukaryota</taxon>
        <taxon>Fungi</taxon>
        <taxon>Dikarya</taxon>
        <taxon>Ascomycota</taxon>
        <taxon>Pezizomycotina</taxon>
        <taxon>Sordariomycetes</taxon>
        <taxon>Hypocreomycetidae</taxon>
        <taxon>Hypocreales</taxon>
        <taxon>Bionectriaceae</taxon>
        <taxon>Emericellopsis</taxon>
    </lineage>
</organism>
<keyword evidence="3 7" id="KW-1133">Transmembrane helix</keyword>
<feature type="transmembrane region" description="Helical" evidence="7">
    <location>
        <begin position="86"/>
        <end position="110"/>
    </location>
</feature>
<evidence type="ECO:0000313" key="10">
    <source>
        <dbReference type="Proteomes" id="UP001055219"/>
    </source>
</evidence>